<reference evidence="1 2" key="1">
    <citation type="submission" date="2024-03" db="EMBL/GenBank/DDBJ databases">
        <title>The genome assembly and annotation of the cricket Gryllus longicercus Weissman &amp; Gray.</title>
        <authorList>
            <person name="Szrajer S."/>
            <person name="Gray D."/>
            <person name="Ylla G."/>
        </authorList>
    </citation>
    <scope>NUCLEOTIDE SEQUENCE [LARGE SCALE GENOMIC DNA]</scope>
    <source>
        <strain evidence="1">DAG 2021-001</strain>
        <tissue evidence="1">Whole body minus gut</tissue>
    </source>
</reference>
<organism evidence="1 2">
    <name type="scientific">Gryllus longicercus</name>
    <dbReference type="NCBI Taxonomy" id="2509291"/>
    <lineage>
        <taxon>Eukaryota</taxon>
        <taxon>Metazoa</taxon>
        <taxon>Ecdysozoa</taxon>
        <taxon>Arthropoda</taxon>
        <taxon>Hexapoda</taxon>
        <taxon>Insecta</taxon>
        <taxon>Pterygota</taxon>
        <taxon>Neoptera</taxon>
        <taxon>Polyneoptera</taxon>
        <taxon>Orthoptera</taxon>
        <taxon>Ensifera</taxon>
        <taxon>Gryllidea</taxon>
        <taxon>Grylloidea</taxon>
        <taxon>Gryllidae</taxon>
        <taxon>Gryllinae</taxon>
        <taxon>Gryllus</taxon>
    </lineage>
</organism>
<evidence type="ECO:0000313" key="1">
    <source>
        <dbReference type="EMBL" id="KAK7868963.1"/>
    </source>
</evidence>
<dbReference type="EMBL" id="JAZDUA010000084">
    <property type="protein sequence ID" value="KAK7868963.1"/>
    <property type="molecule type" value="Genomic_DNA"/>
</dbReference>
<accession>A0AAN9Z5K9</accession>
<comment type="caution">
    <text evidence="1">The sequence shown here is derived from an EMBL/GenBank/DDBJ whole genome shotgun (WGS) entry which is preliminary data.</text>
</comment>
<dbReference type="Proteomes" id="UP001378592">
    <property type="component" value="Unassembled WGS sequence"/>
</dbReference>
<proteinExistence type="predicted"/>
<protein>
    <submittedName>
        <fullName evidence="1">Uncharacterized protein</fullName>
    </submittedName>
</protein>
<gene>
    <name evidence="1" type="ORF">R5R35_002595</name>
</gene>
<sequence>MIHVQDARLYYMKCRNCSHPK</sequence>
<keyword evidence="2" id="KW-1185">Reference proteome</keyword>
<dbReference type="AlphaFoldDB" id="A0AAN9Z5K9"/>
<name>A0AAN9Z5K9_9ORTH</name>
<evidence type="ECO:0000313" key="2">
    <source>
        <dbReference type="Proteomes" id="UP001378592"/>
    </source>
</evidence>